<reference evidence="3" key="1">
    <citation type="journal article" date="2023" name="Commun. Biol.">
        <title>Genome analysis of Parmales, the sister group of diatoms, reveals the evolutionary specialization of diatoms from phago-mixotrophs to photoautotrophs.</title>
        <authorList>
            <person name="Ban H."/>
            <person name="Sato S."/>
            <person name="Yoshikawa S."/>
            <person name="Yamada K."/>
            <person name="Nakamura Y."/>
            <person name="Ichinomiya M."/>
            <person name="Sato N."/>
            <person name="Blanc-Mathieu R."/>
            <person name="Endo H."/>
            <person name="Kuwata A."/>
            <person name="Ogata H."/>
        </authorList>
    </citation>
    <scope>NUCLEOTIDE SEQUENCE [LARGE SCALE GENOMIC DNA]</scope>
    <source>
        <strain evidence="3">NIES 3701</strain>
    </source>
</reference>
<evidence type="ECO:0000256" key="1">
    <source>
        <dbReference type="SAM" id="Phobius"/>
    </source>
</evidence>
<proteinExistence type="predicted"/>
<evidence type="ECO:0000313" key="2">
    <source>
        <dbReference type="EMBL" id="GMH79448.1"/>
    </source>
</evidence>
<keyword evidence="1" id="KW-0812">Transmembrane</keyword>
<protein>
    <submittedName>
        <fullName evidence="2">Uncharacterized protein</fullName>
    </submittedName>
</protein>
<gene>
    <name evidence="2" type="ORF">TrST_g8554</name>
</gene>
<feature type="transmembrane region" description="Helical" evidence="1">
    <location>
        <begin position="334"/>
        <end position="356"/>
    </location>
</feature>
<dbReference type="AlphaFoldDB" id="A0A9W7B2S3"/>
<comment type="caution">
    <text evidence="2">The sequence shown here is derived from an EMBL/GenBank/DDBJ whole genome shotgun (WGS) entry which is preliminary data.</text>
</comment>
<feature type="transmembrane region" description="Helical" evidence="1">
    <location>
        <begin position="409"/>
        <end position="430"/>
    </location>
</feature>
<dbReference type="Proteomes" id="UP001165085">
    <property type="component" value="Unassembled WGS sequence"/>
</dbReference>
<name>A0A9W7B2S3_9STRA</name>
<dbReference type="OrthoDB" id="10528102at2759"/>
<sequence>MNVTSDDDDQQQLHLFESLPPLSTLAFGCVALLTSIILIMRTVRRHTKRYLQPVKTLQAALASGEVVHSTATITACNTYDPFLNLSFPTTHLLRKVSTYAFIKSTYREYYLFNKRATNAEKALMATKEGNGDSRVRVHWTVGWIDGAGEDGDVVVPATHTITTSSPIQLSDSTQIIPDSLTPPPPAFTPIPQSMLPPHPKFNPTPSGYTTSLSSPRIGDILVSYQIGYVVSSPITVLSSPFSPSPPSPSHFSISPSESSPLLHTRPSINTAITSALSLPLGSSRPFSSSSYGQTSHTDIGSYNLPNLSGILILPGTHTLAACLRIKYKRKGRKWWNTIILSVLLSVLGSLSVVGILRESVEDDDDGGYGRVEDGIGRVFVDYPMFTSVYLAVGAVAVGFTLGQVTFCRCVGGWVGLVLLAGVGIFGLNLVN</sequence>
<keyword evidence="3" id="KW-1185">Reference proteome</keyword>
<accession>A0A9W7B2S3</accession>
<dbReference type="EMBL" id="BRXY01000234">
    <property type="protein sequence ID" value="GMH79448.1"/>
    <property type="molecule type" value="Genomic_DNA"/>
</dbReference>
<evidence type="ECO:0000313" key="3">
    <source>
        <dbReference type="Proteomes" id="UP001165085"/>
    </source>
</evidence>
<keyword evidence="1" id="KW-1133">Transmembrane helix</keyword>
<organism evidence="2 3">
    <name type="scientific">Triparma strigata</name>
    <dbReference type="NCBI Taxonomy" id="1606541"/>
    <lineage>
        <taxon>Eukaryota</taxon>
        <taxon>Sar</taxon>
        <taxon>Stramenopiles</taxon>
        <taxon>Ochrophyta</taxon>
        <taxon>Bolidophyceae</taxon>
        <taxon>Parmales</taxon>
        <taxon>Triparmaceae</taxon>
        <taxon>Triparma</taxon>
    </lineage>
</organism>
<feature type="transmembrane region" description="Helical" evidence="1">
    <location>
        <begin position="20"/>
        <end position="40"/>
    </location>
</feature>
<keyword evidence="1" id="KW-0472">Membrane</keyword>
<feature type="transmembrane region" description="Helical" evidence="1">
    <location>
        <begin position="382"/>
        <end position="402"/>
    </location>
</feature>